<accession>A0AAJ6BLY9</accession>
<dbReference type="KEGG" id="acob:P0Y56_12545"/>
<dbReference type="EMBL" id="CP119316">
    <property type="protein sequence ID" value="WEK45849.1"/>
    <property type="molecule type" value="Genomic_DNA"/>
</dbReference>
<protein>
    <submittedName>
        <fullName evidence="1">DUF1800 domain-containing protein</fullName>
    </submittedName>
</protein>
<proteinExistence type="predicted"/>
<dbReference type="AlphaFoldDB" id="A0AAJ6BLY9"/>
<dbReference type="Pfam" id="PF08811">
    <property type="entry name" value="DUF1800"/>
    <property type="match status" value="1"/>
</dbReference>
<gene>
    <name evidence="1" type="ORF">P0Y56_12545</name>
</gene>
<evidence type="ECO:0000313" key="1">
    <source>
        <dbReference type="EMBL" id="WEK45849.1"/>
    </source>
</evidence>
<dbReference type="Proteomes" id="UP001218362">
    <property type="component" value="Chromosome"/>
</dbReference>
<sequence>MNKFGLGAKPSDNVGNDPRGWLLDQLERFEILPPPLRTQPSKAELMERLRSYSEAQKNSGKAGPPAMAADTARAIQRQLQQSYVDAASARVTAATLTDAPFVERLVHFWSNHFAISADKQNVQTLAGNYEFNAIRVHVLGNFHDLLTAAVTHPAMMLYLDQTKSIGPRSPFGQRRARHETAGRKDGLNENLAREIMELHTLGVRTGYNQTDVTEFARALTGWTIAGIGREDMTGTAESGASVFVDALHEPGSRTILGKSYAEGGAGQATAVLVDLSNNPATAQHIATKLARHFIADDPPSKAVARLKQAFLDSGGDLPTVYHALIDGPEGWSNATTKFRTPWDWVLAALRATGDDGQTNAPSARGMLQQLGQPIWQPGSPAGWGDTAADWASPGALLSRVELAQRISGRVGDRLDARTLAKTALADALTPATIAAIDQSEQSTLGLALLLASPEFMRR</sequence>
<reference evidence="1" key="1">
    <citation type="submission" date="2023-03" db="EMBL/GenBank/DDBJ databases">
        <title>Andean soil-derived lignocellulolytic bacterial consortium as a source of novel taxa and putative plastic-active enzymes.</title>
        <authorList>
            <person name="Diaz-Garcia L."/>
            <person name="Chuvochina M."/>
            <person name="Feuerriegel G."/>
            <person name="Bunk B."/>
            <person name="Sproer C."/>
            <person name="Streit W.R."/>
            <person name="Rodriguez L.M."/>
            <person name="Overmann J."/>
            <person name="Jimenez D.J."/>
        </authorList>
    </citation>
    <scope>NUCLEOTIDE SEQUENCE</scope>
    <source>
        <strain evidence="1">MAG 26</strain>
    </source>
</reference>
<dbReference type="InterPro" id="IPR014917">
    <property type="entry name" value="DUF1800"/>
</dbReference>
<evidence type="ECO:0000313" key="2">
    <source>
        <dbReference type="Proteomes" id="UP001218362"/>
    </source>
</evidence>
<name>A0AAJ6BLY9_9SPHN</name>
<organism evidence="1 2">
    <name type="scientific">Candidatus Andeanibacterium colombiense</name>
    <dbReference type="NCBI Taxonomy" id="3121345"/>
    <lineage>
        <taxon>Bacteria</taxon>
        <taxon>Pseudomonadati</taxon>
        <taxon>Pseudomonadota</taxon>
        <taxon>Alphaproteobacteria</taxon>
        <taxon>Sphingomonadales</taxon>
        <taxon>Sphingomonadaceae</taxon>
        <taxon>Candidatus Andeanibacterium</taxon>
    </lineage>
</organism>